<reference evidence="2" key="2">
    <citation type="journal article" date="2015" name="Data Brief">
        <title>Shoot transcriptome of the giant reed, Arundo donax.</title>
        <authorList>
            <person name="Barrero R.A."/>
            <person name="Guerrero F.D."/>
            <person name="Moolhuijzen P."/>
            <person name="Goolsby J.A."/>
            <person name="Tidwell J."/>
            <person name="Bellgard S.E."/>
            <person name="Bellgard M.I."/>
        </authorList>
    </citation>
    <scope>NUCLEOTIDE SEQUENCE</scope>
    <source>
        <tissue evidence="2">Shoot tissue taken approximately 20 cm above the soil surface</tissue>
    </source>
</reference>
<proteinExistence type="predicted"/>
<feature type="compositionally biased region" description="Basic and acidic residues" evidence="1">
    <location>
        <begin position="16"/>
        <end position="30"/>
    </location>
</feature>
<feature type="region of interest" description="Disordered" evidence="1">
    <location>
        <begin position="1"/>
        <end position="30"/>
    </location>
</feature>
<protein>
    <submittedName>
        <fullName evidence="2">Uncharacterized protein</fullName>
    </submittedName>
</protein>
<evidence type="ECO:0000256" key="1">
    <source>
        <dbReference type="SAM" id="MobiDB-lite"/>
    </source>
</evidence>
<name>A0A0A9HFQ0_ARUDO</name>
<dbReference type="EMBL" id="GBRH01164220">
    <property type="protein sequence ID" value="JAE33676.1"/>
    <property type="molecule type" value="Transcribed_RNA"/>
</dbReference>
<sequence length="58" mass="6814">MLCTEGGGKEGMMSVDKAHQHSIDQHEKRQIQWREVRDHGVHPQHVWMPRQCCDNYAT</sequence>
<accession>A0A0A9HFQ0</accession>
<evidence type="ECO:0000313" key="2">
    <source>
        <dbReference type="EMBL" id="JAE33676.1"/>
    </source>
</evidence>
<feature type="compositionally biased region" description="Gly residues" evidence="1">
    <location>
        <begin position="1"/>
        <end position="10"/>
    </location>
</feature>
<reference evidence="2" key="1">
    <citation type="submission" date="2014-09" db="EMBL/GenBank/DDBJ databases">
        <authorList>
            <person name="Magalhaes I.L.F."/>
            <person name="Oliveira U."/>
            <person name="Santos F.R."/>
            <person name="Vidigal T.H.D.A."/>
            <person name="Brescovit A.D."/>
            <person name="Santos A.J."/>
        </authorList>
    </citation>
    <scope>NUCLEOTIDE SEQUENCE</scope>
    <source>
        <tissue evidence="2">Shoot tissue taken approximately 20 cm above the soil surface</tissue>
    </source>
</reference>
<organism evidence="2">
    <name type="scientific">Arundo donax</name>
    <name type="common">Giant reed</name>
    <name type="synonym">Donax arundinaceus</name>
    <dbReference type="NCBI Taxonomy" id="35708"/>
    <lineage>
        <taxon>Eukaryota</taxon>
        <taxon>Viridiplantae</taxon>
        <taxon>Streptophyta</taxon>
        <taxon>Embryophyta</taxon>
        <taxon>Tracheophyta</taxon>
        <taxon>Spermatophyta</taxon>
        <taxon>Magnoliopsida</taxon>
        <taxon>Liliopsida</taxon>
        <taxon>Poales</taxon>
        <taxon>Poaceae</taxon>
        <taxon>PACMAD clade</taxon>
        <taxon>Arundinoideae</taxon>
        <taxon>Arundineae</taxon>
        <taxon>Arundo</taxon>
    </lineage>
</organism>
<dbReference type="AlphaFoldDB" id="A0A0A9HFQ0"/>